<keyword evidence="5" id="KW-1185">Reference proteome</keyword>
<evidence type="ECO:0000256" key="2">
    <source>
        <dbReference type="ARBA" id="ARBA00023002"/>
    </source>
</evidence>
<feature type="domain" description="Glutamate/phenylalanine/leucine/valine/L-tryptophan dehydrogenase C-terminal" evidence="3">
    <location>
        <begin position="149"/>
        <end position="322"/>
    </location>
</feature>
<name>A0A4U3MLQ9_9ACTN</name>
<evidence type="ECO:0000256" key="1">
    <source>
        <dbReference type="ARBA" id="ARBA00006382"/>
    </source>
</evidence>
<evidence type="ECO:0000313" key="4">
    <source>
        <dbReference type="EMBL" id="TKK89027.1"/>
    </source>
</evidence>
<evidence type="ECO:0000259" key="3">
    <source>
        <dbReference type="SMART" id="SM00839"/>
    </source>
</evidence>
<dbReference type="EMBL" id="SZQA01000008">
    <property type="protein sequence ID" value="TKK89027.1"/>
    <property type="molecule type" value="Genomic_DNA"/>
</dbReference>
<comment type="caution">
    <text evidence="4">The sequence shown here is derived from an EMBL/GenBank/DDBJ whole genome shotgun (WGS) entry which is preliminary data.</text>
</comment>
<dbReference type="GO" id="GO:0004352">
    <property type="term" value="F:glutamate dehydrogenase (NAD+) activity"/>
    <property type="evidence" value="ECO:0007669"/>
    <property type="project" value="TreeGrafter"/>
</dbReference>
<dbReference type="RefSeq" id="WP_137246947.1">
    <property type="nucleotide sequence ID" value="NZ_SZQA01000008.1"/>
</dbReference>
<dbReference type="InterPro" id="IPR033524">
    <property type="entry name" value="Glu/Leu/Phe/Val_DH_AS"/>
</dbReference>
<dbReference type="SUPFAM" id="SSF53223">
    <property type="entry name" value="Aminoacid dehydrogenase-like, N-terminal domain"/>
    <property type="match status" value="1"/>
</dbReference>
<dbReference type="InterPro" id="IPR006097">
    <property type="entry name" value="Glu/Leu/Phe/Val/Trp_DH_dimer"/>
</dbReference>
<organism evidence="4 5">
    <name type="scientific">Herbidospora galbida</name>
    <dbReference type="NCBI Taxonomy" id="2575442"/>
    <lineage>
        <taxon>Bacteria</taxon>
        <taxon>Bacillati</taxon>
        <taxon>Actinomycetota</taxon>
        <taxon>Actinomycetes</taxon>
        <taxon>Streptosporangiales</taxon>
        <taxon>Streptosporangiaceae</taxon>
        <taxon>Herbidospora</taxon>
    </lineage>
</organism>
<keyword evidence="2" id="KW-0560">Oxidoreductase</keyword>
<evidence type="ECO:0000313" key="5">
    <source>
        <dbReference type="Proteomes" id="UP000308705"/>
    </source>
</evidence>
<dbReference type="SUPFAM" id="SSF51735">
    <property type="entry name" value="NAD(P)-binding Rossmann-fold domains"/>
    <property type="match status" value="1"/>
</dbReference>
<dbReference type="PANTHER" id="PTHR11606:SF13">
    <property type="entry name" value="GLUTAMATE DEHYDROGENASE 1, MITOCHONDRIAL"/>
    <property type="match status" value="1"/>
</dbReference>
<dbReference type="PROSITE" id="PS00074">
    <property type="entry name" value="GLFV_DEHYDROGENASE"/>
    <property type="match status" value="1"/>
</dbReference>
<sequence length="325" mass="33939">MTVTDIPTAPSAPLASAQHRLAEAARFLALDEGLHQLLATPRRSMTVSVPVRREDGRIDVIEGYRVQHNLSRGPAKGGVRFHPATDLDEVTALAMGLTWKCALAGLPYGGAKGGVAVDPAGLTEREFDRLTRRYTHEIQPLVGRDIPLTSARPDLAEAVALGVRVLLGPGEGRTVAVHGSGAVAAQVTAKLAEARFEVVGGGLGTDADVLVLTTGPITAHEAAEIRAPMVVEAANGPITPAGDQILAGRGCVVVPDLLGNAGGAIASHSEWTIGDLDSRLREHLRPAYRQVEALSRETGLTLRQAALVIAVGRVADACRSRGGYA</sequence>
<comment type="similarity">
    <text evidence="1">Belongs to the Glu/Leu/Phe/Val dehydrogenases family.</text>
</comment>
<dbReference type="Pfam" id="PF02812">
    <property type="entry name" value="ELFV_dehydrog_N"/>
    <property type="match status" value="1"/>
</dbReference>
<dbReference type="InterPro" id="IPR006096">
    <property type="entry name" value="Glu/Leu/Phe/Val/Trp_DH_C"/>
</dbReference>
<protein>
    <submittedName>
        <fullName evidence="4">Glu/Leu/Phe/Val dehydrogenase</fullName>
    </submittedName>
</protein>
<dbReference type="Proteomes" id="UP000308705">
    <property type="component" value="Unassembled WGS sequence"/>
</dbReference>
<dbReference type="InterPro" id="IPR046346">
    <property type="entry name" value="Aminoacid_DH-like_N_sf"/>
</dbReference>
<dbReference type="AlphaFoldDB" id="A0A4U3MLQ9"/>
<dbReference type="SMART" id="SM00839">
    <property type="entry name" value="ELFV_dehydrog"/>
    <property type="match status" value="1"/>
</dbReference>
<dbReference type="InterPro" id="IPR036291">
    <property type="entry name" value="NAD(P)-bd_dom_sf"/>
</dbReference>
<reference evidence="4 5" key="1">
    <citation type="submission" date="2019-04" db="EMBL/GenBank/DDBJ databases">
        <title>Herbidospora sp. NEAU-GS14.nov., a novel actinomycete isolated from soil.</title>
        <authorList>
            <person name="Han L."/>
        </authorList>
    </citation>
    <scope>NUCLEOTIDE SEQUENCE [LARGE SCALE GENOMIC DNA]</scope>
    <source>
        <strain evidence="4 5">NEAU-GS14</strain>
    </source>
</reference>
<proteinExistence type="inferred from homology"/>
<dbReference type="Gene3D" id="3.40.50.720">
    <property type="entry name" value="NAD(P)-binding Rossmann-like Domain"/>
    <property type="match status" value="1"/>
</dbReference>
<dbReference type="Gene3D" id="3.40.50.10860">
    <property type="entry name" value="Leucine Dehydrogenase, chain A, domain 1"/>
    <property type="match status" value="1"/>
</dbReference>
<dbReference type="OrthoDB" id="9803297at2"/>
<dbReference type="Pfam" id="PF00208">
    <property type="entry name" value="ELFV_dehydrog"/>
    <property type="match status" value="1"/>
</dbReference>
<accession>A0A4U3MLQ9</accession>
<dbReference type="GO" id="GO:0006538">
    <property type="term" value="P:L-glutamate catabolic process"/>
    <property type="evidence" value="ECO:0007669"/>
    <property type="project" value="TreeGrafter"/>
</dbReference>
<dbReference type="PANTHER" id="PTHR11606">
    <property type="entry name" value="GLUTAMATE DEHYDROGENASE"/>
    <property type="match status" value="1"/>
</dbReference>
<gene>
    <name evidence="4" type="ORF">FDA94_10950</name>
</gene>